<evidence type="ECO:0000256" key="9">
    <source>
        <dbReference type="ARBA" id="ARBA00048816"/>
    </source>
</evidence>
<organism evidence="13 14">
    <name type="scientific">Candidatus Nitrosymbiomonas proteolyticus</name>
    <dbReference type="NCBI Taxonomy" id="2608984"/>
    <lineage>
        <taxon>Bacteria</taxon>
        <taxon>Bacillati</taxon>
        <taxon>Armatimonadota</taxon>
        <taxon>Armatimonadota incertae sedis</taxon>
        <taxon>Candidatus Nitrosymbiomonas</taxon>
    </lineage>
</organism>
<keyword evidence="4 11" id="KW-0436">Ligase</keyword>
<dbReference type="InterPro" id="IPR006274">
    <property type="entry name" value="CarbamoylP_synth_ssu"/>
</dbReference>
<proteinExistence type="inferred from homology"/>
<dbReference type="KEGG" id="npy:NPRO_20200"/>
<dbReference type="InterPro" id="IPR029062">
    <property type="entry name" value="Class_I_gatase-like"/>
</dbReference>
<comment type="subunit">
    <text evidence="11">Composed of two chains; the small (or glutamine) chain promotes the hydrolysis of glutamine to ammonia, which is used by the large (or ammonia) chain to synthesize carbamoyl phosphate. Tetramer of heterodimers (alpha,beta)4.</text>
</comment>
<sequence length="368" mass="40107">MPSYLVLSDGSIYQGEPLGSQGDTIGEVVFNTGMTGYQEILYDPSYAGQIVTFTYPLIGNYGINDDDFESDRVQVAGIVVREACEVPSNWRSRRSLGAFLAESGVTGIQGIDTRAVTKHIRSRGVTMATITSTQPELAVERLQSATAYDDTDFVQQVTTKAPYKWGRTGKESVEEADDEGRPRLVVLDFGLKFNILRRFWRAGCRPIVLPATVTADEIRAWKPDGILLSPGPGDPARLGPQIEVVKELLGERPLFGICLGNQILCHAVGGSTYKLKFGHRGSNQPVKDLETNTNTITSQNHGYAADANSLSGTDARVTQINLNDETVEGIDVPGADAFAIQYHPEAAPGPWDSRPYFEKFVGLMGAMR</sequence>
<evidence type="ECO:0000313" key="14">
    <source>
        <dbReference type="Proteomes" id="UP000662873"/>
    </source>
</evidence>
<dbReference type="InterPro" id="IPR017926">
    <property type="entry name" value="GATASE"/>
</dbReference>
<dbReference type="NCBIfam" id="NF009475">
    <property type="entry name" value="PRK12838.1"/>
    <property type="match status" value="1"/>
</dbReference>
<dbReference type="GO" id="GO:0006541">
    <property type="term" value="P:glutamine metabolic process"/>
    <property type="evidence" value="ECO:0007669"/>
    <property type="project" value="InterPro"/>
</dbReference>
<feature type="active site" evidence="11">
    <location>
        <position position="345"/>
    </location>
</feature>
<evidence type="ECO:0000256" key="5">
    <source>
        <dbReference type="ARBA" id="ARBA00022741"/>
    </source>
</evidence>
<feature type="active site" evidence="11">
    <location>
        <position position="343"/>
    </location>
</feature>
<feature type="binding site" evidence="11">
    <location>
        <position position="303"/>
    </location>
    <ligand>
        <name>L-glutamine</name>
        <dbReference type="ChEBI" id="CHEBI:58359"/>
    </ligand>
</feature>
<dbReference type="SUPFAM" id="SSF52021">
    <property type="entry name" value="Carbamoyl phosphate synthetase, small subunit N-terminal domain"/>
    <property type="match status" value="1"/>
</dbReference>
<dbReference type="PRINTS" id="PR00099">
    <property type="entry name" value="CPSGATASE"/>
</dbReference>
<dbReference type="HAMAP" id="MF_01209">
    <property type="entry name" value="CPSase_S_chain"/>
    <property type="match status" value="1"/>
</dbReference>
<dbReference type="InterPro" id="IPR036480">
    <property type="entry name" value="CarbP_synth_ssu_N_sf"/>
</dbReference>
<keyword evidence="11" id="KW-0055">Arginine biosynthesis</keyword>
<dbReference type="Pfam" id="PF00117">
    <property type="entry name" value="GATase"/>
    <property type="match status" value="1"/>
</dbReference>
<evidence type="ECO:0000256" key="11">
    <source>
        <dbReference type="HAMAP-Rule" id="MF_01209"/>
    </source>
</evidence>
<evidence type="ECO:0000256" key="1">
    <source>
        <dbReference type="ARBA" id="ARBA00004812"/>
    </source>
</evidence>
<dbReference type="Gene3D" id="3.40.50.880">
    <property type="match status" value="1"/>
</dbReference>
<dbReference type="InterPro" id="IPR002474">
    <property type="entry name" value="CarbamoylP_synth_ssu_N"/>
</dbReference>
<dbReference type="FunFam" id="3.50.30.20:FF:000001">
    <property type="entry name" value="Carbamoyl-phosphate synthase small chain"/>
    <property type="match status" value="1"/>
</dbReference>
<evidence type="ECO:0000256" key="4">
    <source>
        <dbReference type="ARBA" id="ARBA00022598"/>
    </source>
</evidence>
<reference evidence="13" key="1">
    <citation type="journal article" name="DNA Res.">
        <title>The physiological potential of anammox bacteria as revealed by their core genome structure.</title>
        <authorList>
            <person name="Okubo T."/>
            <person name="Toyoda A."/>
            <person name="Fukuhara K."/>
            <person name="Uchiyama I."/>
            <person name="Harigaya Y."/>
            <person name="Kuroiwa M."/>
            <person name="Suzuki T."/>
            <person name="Murakami Y."/>
            <person name="Suwa Y."/>
            <person name="Takami H."/>
        </authorList>
    </citation>
    <scope>NUCLEOTIDE SEQUENCE</scope>
    <source>
        <strain evidence="13">317325-2</strain>
    </source>
</reference>
<dbReference type="EC" id="6.3.5.5" evidence="11"/>
<dbReference type="UniPathway" id="UPA00068">
    <property type="reaction ID" value="UER00171"/>
</dbReference>
<dbReference type="AlphaFoldDB" id="A0A809RIU6"/>
<evidence type="ECO:0000256" key="2">
    <source>
        <dbReference type="ARBA" id="ARBA00005077"/>
    </source>
</evidence>
<dbReference type="CDD" id="cd01744">
    <property type="entry name" value="GATase1_CPSase"/>
    <property type="match status" value="1"/>
</dbReference>
<feature type="binding site" evidence="11">
    <location>
        <position position="45"/>
    </location>
    <ligand>
        <name>L-glutamine</name>
        <dbReference type="ChEBI" id="CHEBI:58359"/>
    </ligand>
</feature>
<dbReference type="Pfam" id="PF00988">
    <property type="entry name" value="CPSase_sm_chain"/>
    <property type="match status" value="1"/>
</dbReference>
<comment type="function">
    <text evidence="11">Small subunit of the glutamine-dependent carbamoyl phosphate synthetase (CPSase). CPSase catalyzes the formation of carbamoyl phosphate from the ammonia moiety of glutamine, carbonate, and phosphate donated by ATP, constituting the first step of 2 biosynthetic pathways, one leading to arginine and/or urea and the other to pyrimidine nucleotides. The small subunit (glutamine amidotransferase) binds and cleaves glutamine to supply the large subunit with the substrate ammonia.</text>
</comment>
<keyword evidence="8 11" id="KW-0665">Pyrimidine biosynthesis</keyword>
<feature type="binding site" evidence="11">
    <location>
        <position position="302"/>
    </location>
    <ligand>
        <name>L-glutamine</name>
        <dbReference type="ChEBI" id="CHEBI:58359"/>
    </ligand>
</feature>
<comment type="catalytic activity">
    <reaction evidence="9 11">
        <text>hydrogencarbonate + L-glutamine + 2 ATP + H2O = carbamoyl phosphate + L-glutamate + 2 ADP + phosphate + 2 H(+)</text>
        <dbReference type="Rhea" id="RHEA:18633"/>
        <dbReference type="ChEBI" id="CHEBI:15377"/>
        <dbReference type="ChEBI" id="CHEBI:15378"/>
        <dbReference type="ChEBI" id="CHEBI:17544"/>
        <dbReference type="ChEBI" id="CHEBI:29985"/>
        <dbReference type="ChEBI" id="CHEBI:30616"/>
        <dbReference type="ChEBI" id="CHEBI:43474"/>
        <dbReference type="ChEBI" id="CHEBI:58228"/>
        <dbReference type="ChEBI" id="CHEBI:58359"/>
        <dbReference type="ChEBI" id="CHEBI:456216"/>
        <dbReference type="EC" id="6.3.5.5"/>
    </reaction>
</comment>
<evidence type="ECO:0000256" key="7">
    <source>
        <dbReference type="ARBA" id="ARBA00022962"/>
    </source>
</evidence>
<dbReference type="GO" id="GO:0006207">
    <property type="term" value="P:'de novo' pyrimidine nucleobase biosynthetic process"/>
    <property type="evidence" value="ECO:0007669"/>
    <property type="project" value="InterPro"/>
</dbReference>
<comment type="similarity">
    <text evidence="3 11">Belongs to the CarA family.</text>
</comment>
<feature type="binding site" evidence="11">
    <location>
        <position position="300"/>
    </location>
    <ligand>
        <name>L-glutamine</name>
        <dbReference type="ChEBI" id="CHEBI:58359"/>
    </ligand>
</feature>
<dbReference type="PANTHER" id="PTHR43418">
    <property type="entry name" value="MULTIFUNCTIONAL TRYPTOPHAN BIOSYNTHESIS PROTEIN-RELATED"/>
    <property type="match status" value="1"/>
</dbReference>
<comment type="catalytic activity">
    <reaction evidence="10 11">
        <text>L-glutamine + H2O = L-glutamate + NH4(+)</text>
        <dbReference type="Rhea" id="RHEA:15889"/>
        <dbReference type="ChEBI" id="CHEBI:15377"/>
        <dbReference type="ChEBI" id="CHEBI:28938"/>
        <dbReference type="ChEBI" id="CHEBI:29985"/>
        <dbReference type="ChEBI" id="CHEBI:58359"/>
    </reaction>
</comment>
<evidence type="ECO:0000256" key="10">
    <source>
        <dbReference type="ARBA" id="ARBA00049285"/>
    </source>
</evidence>
<dbReference type="Proteomes" id="UP000662873">
    <property type="component" value="Chromosome"/>
</dbReference>
<feature type="binding site" evidence="11">
    <location>
        <position position="262"/>
    </location>
    <ligand>
        <name>L-glutamine</name>
        <dbReference type="ChEBI" id="CHEBI:58359"/>
    </ligand>
</feature>
<dbReference type="GO" id="GO:0004088">
    <property type="term" value="F:carbamoyl-phosphate synthase (glutamine-hydrolyzing) activity"/>
    <property type="evidence" value="ECO:0007669"/>
    <property type="project" value="UniProtKB-UniRule"/>
</dbReference>
<comment type="pathway">
    <text evidence="2 11">Amino-acid biosynthesis; L-arginine biosynthesis; carbamoyl phosphate from bicarbonate: step 1/1.</text>
</comment>
<dbReference type="SUPFAM" id="SSF52317">
    <property type="entry name" value="Class I glutamine amidotransferase-like"/>
    <property type="match status" value="1"/>
</dbReference>
<dbReference type="GO" id="GO:0005524">
    <property type="term" value="F:ATP binding"/>
    <property type="evidence" value="ECO:0007669"/>
    <property type="project" value="UniProtKB-UniRule"/>
</dbReference>
<dbReference type="SMART" id="SM01097">
    <property type="entry name" value="CPSase_sm_chain"/>
    <property type="match status" value="1"/>
</dbReference>
<dbReference type="PRINTS" id="PR00097">
    <property type="entry name" value="ANTSNTHASEII"/>
</dbReference>
<accession>A0A809RIU6</accession>
<keyword evidence="11" id="KW-0028">Amino-acid biosynthesis</keyword>
<dbReference type="GO" id="GO:0006526">
    <property type="term" value="P:L-arginine biosynthetic process"/>
    <property type="evidence" value="ECO:0007669"/>
    <property type="project" value="UniProtKB-UniRule"/>
</dbReference>
<dbReference type="PRINTS" id="PR00096">
    <property type="entry name" value="GATASE"/>
</dbReference>
<evidence type="ECO:0000256" key="6">
    <source>
        <dbReference type="ARBA" id="ARBA00022840"/>
    </source>
</evidence>
<evidence type="ECO:0000313" key="13">
    <source>
        <dbReference type="EMBL" id="BBO24425.1"/>
    </source>
</evidence>
<dbReference type="InterPro" id="IPR035686">
    <property type="entry name" value="CPSase_GATase1"/>
</dbReference>
<comment type="pathway">
    <text evidence="1 11">Pyrimidine metabolism; UMP biosynthesis via de novo pathway; (S)-dihydroorotate from bicarbonate: step 1/3.</text>
</comment>
<dbReference type="NCBIfam" id="TIGR01368">
    <property type="entry name" value="CPSaseIIsmall"/>
    <property type="match status" value="1"/>
</dbReference>
<dbReference type="InterPro" id="IPR050472">
    <property type="entry name" value="Anth_synth/Amidotransfase"/>
</dbReference>
<dbReference type="EMBL" id="AP021858">
    <property type="protein sequence ID" value="BBO24425.1"/>
    <property type="molecule type" value="Genomic_DNA"/>
</dbReference>
<keyword evidence="6 11" id="KW-0067">ATP-binding</keyword>
<evidence type="ECO:0000256" key="3">
    <source>
        <dbReference type="ARBA" id="ARBA00007800"/>
    </source>
</evidence>
<feature type="binding site" evidence="11">
    <location>
        <position position="233"/>
    </location>
    <ligand>
        <name>L-glutamine</name>
        <dbReference type="ChEBI" id="CHEBI:58359"/>
    </ligand>
</feature>
<evidence type="ECO:0000256" key="8">
    <source>
        <dbReference type="ARBA" id="ARBA00022975"/>
    </source>
</evidence>
<dbReference type="PANTHER" id="PTHR43418:SF7">
    <property type="entry name" value="CARBAMOYL-PHOSPHATE SYNTHASE SMALL CHAIN"/>
    <property type="match status" value="1"/>
</dbReference>
<dbReference type="PROSITE" id="PS51273">
    <property type="entry name" value="GATASE_TYPE_1"/>
    <property type="match status" value="1"/>
</dbReference>
<evidence type="ECO:0000259" key="12">
    <source>
        <dbReference type="SMART" id="SM01097"/>
    </source>
</evidence>
<dbReference type="GO" id="GO:0044205">
    <property type="term" value="P:'de novo' UMP biosynthetic process"/>
    <property type="evidence" value="ECO:0007669"/>
    <property type="project" value="UniProtKB-UniRule"/>
</dbReference>
<dbReference type="UniPathway" id="UPA00070">
    <property type="reaction ID" value="UER00115"/>
</dbReference>
<gene>
    <name evidence="11" type="primary">carA</name>
    <name evidence="13" type="ORF">NPRO_20200</name>
</gene>
<keyword evidence="5 11" id="KW-0547">Nucleotide-binding</keyword>
<dbReference type="Gene3D" id="3.50.30.20">
    <property type="entry name" value="Carbamoyl-phosphate synthase small subunit, N-terminal domain"/>
    <property type="match status" value="1"/>
</dbReference>
<name>A0A809RIU6_9BACT</name>
<feature type="active site" description="Nucleophile" evidence="11">
    <location>
        <position position="258"/>
    </location>
</feature>
<protein>
    <recommendedName>
        <fullName evidence="11">Carbamoyl phosphate synthase small chain</fullName>
        <ecNumber evidence="11">6.3.5.5</ecNumber>
    </recommendedName>
    <alternativeName>
        <fullName evidence="11">Carbamoyl phosphate synthetase glutamine chain</fullName>
    </alternativeName>
</protein>
<feature type="region of interest" description="CPSase" evidence="11">
    <location>
        <begin position="1"/>
        <end position="182"/>
    </location>
</feature>
<feature type="binding site" evidence="11">
    <location>
        <position position="259"/>
    </location>
    <ligand>
        <name>L-glutamine</name>
        <dbReference type="ChEBI" id="CHEBI:58359"/>
    </ligand>
</feature>
<feature type="binding site" evidence="11">
    <location>
        <position position="231"/>
    </location>
    <ligand>
        <name>L-glutamine</name>
        <dbReference type="ChEBI" id="CHEBI:58359"/>
    </ligand>
</feature>
<feature type="domain" description="Carbamoyl-phosphate synthase small subunit N-terminal" evidence="12">
    <location>
        <begin position="1"/>
        <end position="131"/>
    </location>
</feature>
<keyword evidence="7 11" id="KW-0315">Glutamine amidotransferase</keyword>